<evidence type="ECO:0008006" key="4">
    <source>
        <dbReference type="Google" id="ProtNLM"/>
    </source>
</evidence>
<dbReference type="EMBL" id="JARKIK010000044">
    <property type="protein sequence ID" value="KAK8736488.1"/>
    <property type="molecule type" value="Genomic_DNA"/>
</dbReference>
<keyword evidence="1" id="KW-0732">Signal</keyword>
<gene>
    <name evidence="2" type="ORF">OTU49_005032</name>
</gene>
<dbReference type="InterPro" id="IPR036645">
    <property type="entry name" value="Elafin-like_sf"/>
</dbReference>
<reference evidence="2 3" key="1">
    <citation type="journal article" date="2024" name="BMC Genomics">
        <title>Genome assembly of redclaw crayfish (Cherax quadricarinatus) provides insights into its immune adaptation and hypoxia tolerance.</title>
        <authorList>
            <person name="Liu Z."/>
            <person name="Zheng J."/>
            <person name="Li H."/>
            <person name="Fang K."/>
            <person name="Wang S."/>
            <person name="He J."/>
            <person name="Zhou D."/>
            <person name="Weng S."/>
            <person name="Chi M."/>
            <person name="Gu Z."/>
            <person name="He J."/>
            <person name="Li F."/>
            <person name="Wang M."/>
        </authorList>
    </citation>
    <scope>NUCLEOTIDE SEQUENCE [LARGE SCALE GENOMIC DNA]</scope>
    <source>
        <strain evidence="2">ZL_2023a</strain>
    </source>
</reference>
<feature type="chain" id="PRO_5044717419" description="Crustin 2" evidence="1">
    <location>
        <begin position="18"/>
        <end position="113"/>
    </location>
</feature>
<name>A0AAW0X9Q8_CHEQU</name>
<accession>A0AAW0X9Q8</accession>
<keyword evidence="3" id="KW-1185">Reference proteome</keyword>
<protein>
    <recommendedName>
        <fullName evidence="4">Crustin 2</fullName>
    </recommendedName>
</protein>
<dbReference type="EMBL" id="JARKIK010000044">
    <property type="protein sequence ID" value="KAK8736489.1"/>
    <property type="molecule type" value="Genomic_DNA"/>
</dbReference>
<feature type="signal peptide" evidence="1">
    <location>
        <begin position="1"/>
        <end position="17"/>
    </location>
</feature>
<dbReference type="Proteomes" id="UP001445076">
    <property type="component" value="Unassembled WGS sequence"/>
</dbReference>
<sequence length="113" mass="12973">MLRVCCMMMVLVAMAASHRPCLAPKYEVRGCINSCQAADKPGFFYCCDSKGTHKGTCPKVHLQKYERDVLCDVSQFNYPNHLNCKYDTDCEPWEKCCYLPDNNQLICRTALYN</sequence>
<reference evidence="2" key="2">
    <citation type="submission" date="2024-01" db="EMBL/GenBank/DDBJ databases">
        <authorList>
            <person name="He J."/>
            <person name="Wang M."/>
            <person name="Zheng J."/>
            <person name="Liu Z."/>
        </authorList>
    </citation>
    <scope>NUCLEOTIDE SEQUENCE</scope>
    <source>
        <strain evidence="2">ZL_2023a</strain>
        <tissue evidence="2">Muscle</tissue>
    </source>
</reference>
<evidence type="ECO:0000256" key="1">
    <source>
        <dbReference type="SAM" id="SignalP"/>
    </source>
</evidence>
<comment type="caution">
    <text evidence="2">The sequence shown here is derived from an EMBL/GenBank/DDBJ whole genome shotgun (WGS) entry which is preliminary data.</text>
</comment>
<dbReference type="EMBL" id="JARKIK010000044">
    <property type="protein sequence ID" value="KAK8736486.1"/>
    <property type="molecule type" value="Genomic_DNA"/>
</dbReference>
<proteinExistence type="predicted"/>
<dbReference type="EMBL" id="JARKIK010000044">
    <property type="protein sequence ID" value="KAK8736487.1"/>
    <property type="molecule type" value="Genomic_DNA"/>
</dbReference>
<dbReference type="AlphaFoldDB" id="A0AAW0X9Q8"/>
<evidence type="ECO:0000313" key="2">
    <source>
        <dbReference type="EMBL" id="KAK8736489.1"/>
    </source>
</evidence>
<evidence type="ECO:0000313" key="3">
    <source>
        <dbReference type="Proteomes" id="UP001445076"/>
    </source>
</evidence>
<organism evidence="2 3">
    <name type="scientific">Cherax quadricarinatus</name>
    <name type="common">Australian red claw crayfish</name>
    <dbReference type="NCBI Taxonomy" id="27406"/>
    <lineage>
        <taxon>Eukaryota</taxon>
        <taxon>Metazoa</taxon>
        <taxon>Ecdysozoa</taxon>
        <taxon>Arthropoda</taxon>
        <taxon>Crustacea</taxon>
        <taxon>Multicrustacea</taxon>
        <taxon>Malacostraca</taxon>
        <taxon>Eumalacostraca</taxon>
        <taxon>Eucarida</taxon>
        <taxon>Decapoda</taxon>
        <taxon>Pleocyemata</taxon>
        <taxon>Astacidea</taxon>
        <taxon>Parastacoidea</taxon>
        <taxon>Parastacidae</taxon>
        <taxon>Cherax</taxon>
    </lineage>
</organism>
<dbReference type="Gene3D" id="4.10.75.10">
    <property type="entry name" value="Elafin-like"/>
    <property type="match status" value="1"/>
</dbReference>